<feature type="domain" description="Histidine kinase/HSP90-like ATPase" evidence="2">
    <location>
        <begin position="10"/>
        <end position="123"/>
    </location>
</feature>
<keyword evidence="1" id="KW-0723">Serine/threonine-protein kinase</keyword>
<gene>
    <name evidence="3" type="ORF">GCM10022419_112800</name>
</gene>
<evidence type="ECO:0000259" key="2">
    <source>
        <dbReference type="Pfam" id="PF13581"/>
    </source>
</evidence>
<reference evidence="4" key="1">
    <citation type="journal article" date="2019" name="Int. J. Syst. Evol. Microbiol.">
        <title>The Global Catalogue of Microorganisms (GCM) 10K type strain sequencing project: providing services to taxonomists for standard genome sequencing and annotation.</title>
        <authorList>
            <consortium name="The Broad Institute Genomics Platform"/>
            <consortium name="The Broad Institute Genome Sequencing Center for Infectious Disease"/>
            <person name="Wu L."/>
            <person name="Ma J."/>
        </authorList>
    </citation>
    <scope>NUCLEOTIDE SEQUENCE [LARGE SCALE GENOMIC DNA]</scope>
    <source>
        <strain evidence="4">JCM 17326</strain>
    </source>
</reference>
<dbReference type="CDD" id="cd16936">
    <property type="entry name" value="HATPase_RsbW-like"/>
    <property type="match status" value="1"/>
</dbReference>
<comment type="caution">
    <text evidence="3">The sequence shown here is derived from an EMBL/GenBank/DDBJ whole genome shotgun (WGS) entry which is preliminary data.</text>
</comment>
<evidence type="ECO:0000313" key="3">
    <source>
        <dbReference type="EMBL" id="GAA3609254.1"/>
    </source>
</evidence>
<keyword evidence="4" id="KW-1185">Reference proteome</keyword>
<dbReference type="PANTHER" id="PTHR35526">
    <property type="entry name" value="ANTI-SIGMA-F FACTOR RSBW-RELATED"/>
    <property type="match status" value="1"/>
</dbReference>
<dbReference type="Gene3D" id="3.30.565.10">
    <property type="entry name" value="Histidine kinase-like ATPase, C-terminal domain"/>
    <property type="match status" value="1"/>
</dbReference>
<dbReference type="SUPFAM" id="SSF55874">
    <property type="entry name" value="ATPase domain of HSP90 chaperone/DNA topoisomerase II/histidine kinase"/>
    <property type="match status" value="1"/>
</dbReference>
<organism evidence="3 4">
    <name type="scientific">Nonomuraea rosea</name>
    <dbReference type="NCBI Taxonomy" id="638574"/>
    <lineage>
        <taxon>Bacteria</taxon>
        <taxon>Bacillati</taxon>
        <taxon>Actinomycetota</taxon>
        <taxon>Actinomycetes</taxon>
        <taxon>Streptosporangiales</taxon>
        <taxon>Streptosporangiaceae</taxon>
        <taxon>Nonomuraea</taxon>
    </lineage>
</organism>
<dbReference type="PANTHER" id="PTHR35526:SF3">
    <property type="entry name" value="ANTI-SIGMA-F FACTOR RSBW"/>
    <property type="match status" value="1"/>
</dbReference>
<dbReference type="InterPro" id="IPR003594">
    <property type="entry name" value="HATPase_dom"/>
</dbReference>
<dbReference type="EMBL" id="BAABDQ010000045">
    <property type="protein sequence ID" value="GAA3609254.1"/>
    <property type="molecule type" value="Genomic_DNA"/>
</dbReference>
<name>A0ABP6ZKM3_9ACTN</name>
<evidence type="ECO:0000256" key="1">
    <source>
        <dbReference type="ARBA" id="ARBA00022527"/>
    </source>
</evidence>
<proteinExistence type="predicted"/>
<keyword evidence="1" id="KW-0418">Kinase</keyword>
<dbReference type="Proteomes" id="UP001500630">
    <property type="component" value="Unassembled WGS sequence"/>
</dbReference>
<evidence type="ECO:0000313" key="4">
    <source>
        <dbReference type="Proteomes" id="UP001500630"/>
    </source>
</evidence>
<keyword evidence="1" id="KW-0808">Transferase</keyword>
<dbReference type="Pfam" id="PF13581">
    <property type="entry name" value="HATPase_c_2"/>
    <property type="match status" value="1"/>
</dbReference>
<protein>
    <recommendedName>
        <fullName evidence="2">Histidine kinase/HSP90-like ATPase domain-containing protein</fullName>
    </recommendedName>
</protein>
<sequence length="175" mass="18298">MNDMAWCCGFPGEPSQLREVRRRVGTLLENCPIRDDVISCMVELAANAITHTKSFGGVFTVGIWLLRARARIAVKDAGGPGEPVVRPSCQEEMAEGGRGLAIVAALSARLGVAGDERGRVVWADLTWGVGDPARPGQPSSAPSWMSVCGECWGFGTETAHAPSSAAILASGVCCG</sequence>
<dbReference type="InterPro" id="IPR036890">
    <property type="entry name" value="HATPase_C_sf"/>
</dbReference>
<accession>A0ABP6ZKM3</accession>
<dbReference type="InterPro" id="IPR050267">
    <property type="entry name" value="Anti-sigma-factor_SerPK"/>
</dbReference>